<dbReference type="Proteomes" id="UP000005317">
    <property type="component" value="Unassembled WGS sequence"/>
</dbReference>
<dbReference type="EMBL" id="JH651384">
    <property type="protein sequence ID" value="EIJ33344.1"/>
    <property type="molecule type" value="Genomic_DNA"/>
</dbReference>
<dbReference type="AlphaFoldDB" id="A0A656HBJ7"/>
<evidence type="ECO:0000313" key="1">
    <source>
        <dbReference type="EMBL" id="EIJ33344.1"/>
    </source>
</evidence>
<gene>
    <name evidence="1" type="ORF">Thini_0707</name>
</gene>
<name>A0A656HBJ7_THINJ</name>
<protein>
    <submittedName>
        <fullName evidence="1">Uncharacterized protein</fullName>
    </submittedName>
</protein>
<organism evidence="1 2">
    <name type="scientific">Thiothrix nivea (strain ATCC 35100 / DSM 5205 / JP2)</name>
    <dbReference type="NCBI Taxonomy" id="870187"/>
    <lineage>
        <taxon>Bacteria</taxon>
        <taxon>Pseudomonadati</taxon>
        <taxon>Pseudomonadota</taxon>
        <taxon>Gammaproteobacteria</taxon>
        <taxon>Thiotrichales</taxon>
        <taxon>Thiotrichaceae</taxon>
        <taxon>Thiothrix</taxon>
    </lineage>
</organism>
<keyword evidence="2" id="KW-1185">Reference proteome</keyword>
<sequence length="106" mass="11722">MMPATLERSDNRPYWMRWDDDTVDGILHADPDSLFDFVNTVRVEEESGIDMTDSETTEAIVVWAMEAAQELQEFCDAAKEAGSPLLATEALLGDLDNILATARGKA</sequence>
<accession>A0A656HBJ7</accession>
<proteinExistence type="predicted"/>
<dbReference type="RefSeq" id="WP_002707298.1">
    <property type="nucleotide sequence ID" value="NZ_JH651384.1"/>
</dbReference>
<evidence type="ECO:0000313" key="2">
    <source>
        <dbReference type="Proteomes" id="UP000005317"/>
    </source>
</evidence>
<reference evidence="2" key="1">
    <citation type="journal article" date="2011" name="Stand. Genomic Sci.">
        <title>Genome sequence of the filamentous, gliding Thiothrix nivea neotype strain (JP2(T)).</title>
        <authorList>
            <person name="Lapidus A."/>
            <person name="Nolan M."/>
            <person name="Lucas S."/>
            <person name="Glavina Del Rio T."/>
            <person name="Tice H."/>
            <person name="Cheng J.F."/>
            <person name="Tapia R."/>
            <person name="Han C."/>
            <person name="Goodwin L."/>
            <person name="Pitluck S."/>
            <person name="Liolios K."/>
            <person name="Pagani I."/>
            <person name="Ivanova N."/>
            <person name="Huntemann M."/>
            <person name="Mavromatis K."/>
            <person name="Mikhailova N."/>
            <person name="Pati A."/>
            <person name="Chen A."/>
            <person name="Palaniappan K."/>
            <person name="Land M."/>
            <person name="Brambilla E.M."/>
            <person name="Rohde M."/>
            <person name="Abt B."/>
            <person name="Verbarg S."/>
            <person name="Goker M."/>
            <person name="Bristow J."/>
            <person name="Eisen J.A."/>
            <person name="Markowitz V."/>
            <person name="Hugenholtz P."/>
            <person name="Kyrpides N.C."/>
            <person name="Klenk H.P."/>
            <person name="Woyke T."/>
        </authorList>
    </citation>
    <scope>NUCLEOTIDE SEQUENCE [LARGE SCALE GENOMIC DNA]</scope>
    <source>
        <strain evidence="2">ATCC 35100 / DSM 5205 / JP2</strain>
    </source>
</reference>